<reference evidence="4 5" key="1">
    <citation type="submission" date="2017-02" db="EMBL/GenBank/DDBJ databases">
        <title>Draft genome of Saccharomonospora sp. 154.</title>
        <authorList>
            <person name="Alonso-Carmona G.S."/>
            <person name="De La Haba R."/>
            <person name="Vera-Gargallo B."/>
            <person name="Sandoval-Trujillo A.H."/>
            <person name="Ramirez-Duran N."/>
            <person name="Ventosa A."/>
        </authorList>
    </citation>
    <scope>NUCLEOTIDE SEQUENCE [LARGE SCALE GENOMIC DNA]</scope>
    <source>
        <strain evidence="4 5">LRS4.154</strain>
    </source>
</reference>
<evidence type="ECO:0000313" key="4">
    <source>
        <dbReference type="EMBL" id="OQO91270.1"/>
    </source>
</evidence>
<feature type="domain" description="Aldehyde dehydrogenase" evidence="3">
    <location>
        <begin position="24"/>
        <end position="219"/>
    </location>
</feature>
<dbReference type="PANTHER" id="PTHR42991">
    <property type="entry name" value="ALDEHYDE DEHYDROGENASE"/>
    <property type="match status" value="1"/>
</dbReference>
<dbReference type="PANTHER" id="PTHR42991:SF1">
    <property type="entry name" value="ALDEHYDE DEHYDROGENASE"/>
    <property type="match status" value="1"/>
</dbReference>
<dbReference type="Proteomes" id="UP000192591">
    <property type="component" value="Unassembled WGS sequence"/>
</dbReference>
<evidence type="ECO:0000259" key="3">
    <source>
        <dbReference type="Pfam" id="PF00171"/>
    </source>
</evidence>
<dbReference type="EMBL" id="MWIH01000006">
    <property type="protein sequence ID" value="OQO91270.1"/>
    <property type="molecule type" value="Genomic_DNA"/>
</dbReference>
<dbReference type="InterPro" id="IPR016162">
    <property type="entry name" value="Ald_DH_N"/>
</dbReference>
<proteinExistence type="inferred from homology"/>
<gene>
    <name evidence="4" type="ORF">B1813_16725</name>
</gene>
<sequence>MEAVTPRPRPVWIAGVAEPGTAPRPVLHPYDRTEVATVSLASDEQVERAVAGAARLAGETRSVPAHTRASALDQLANEIEARAEEFAELVTAEAAAPLTRAAEEVALAVATLRHGARLAGETRSVPSAAPFGAALPCGVGLTRRVPRGVALGLVAPHRPLAAAAGGVAAALAVGTPVVLAPTPRAPLSALALAETLADVLTAGPLPTGALSVLTTESPDLLAGDARLCPLAWPAGHAQALVLDDWAEVESAASAIAASAADWAGQRYAPVRHVLVHPARAEPFVAALAAALEAQRTGDPYDAAVSVGPLPDEDSASRTLAWIAEATDRGATVVTGGTRSGTAVTPTLLTGLGADALRDRGVLGPVIAVSATDGTDTTGDPSDSDLTARRVAVFTRDVEQALRTADRLTAATADEVVVGDVPRHRPEDVRAAAQALTRETTTVLSGRPG</sequence>
<name>A0A1V9A2K7_SACPI</name>
<accession>A0A1V9A2K7</accession>
<keyword evidence="5" id="KW-1185">Reference proteome</keyword>
<feature type="domain" description="Aldehyde dehydrogenase" evidence="3">
    <location>
        <begin position="235"/>
        <end position="411"/>
    </location>
</feature>
<evidence type="ECO:0000256" key="1">
    <source>
        <dbReference type="ARBA" id="ARBA00009986"/>
    </source>
</evidence>
<evidence type="ECO:0000256" key="2">
    <source>
        <dbReference type="ARBA" id="ARBA00023002"/>
    </source>
</evidence>
<dbReference type="InterPro" id="IPR015590">
    <property type="entry name" value="Aldehyde_DH_dom"/>
</dbReference>
<dbReference type="InterPro" id="IPR051020">
    <property type="entry name" value="ALDH-related_metabolic_enz"/>
</dbReference>
<dbReference type="Gene3D" id="3.40.309.10">
    <property type="entry name" value="Aldehyde Dehydrogenase, Chain A, domain 2"/>
    <property type="match status" value="1"/>
</dbReference>
<evidence type="ECO:0000313" key="5">
    <source>
        <dbReference type="Proteomes" id="UP000192591"/>
    </source>
</evidence>
<comment type="caution">
    <text evidence="4">The sequence shown here is derived from an EMBL/GenBank/DDBJ whole genome shotgun (WGS) entry which is preliminary data.</text>
</comment>
<dbReference type="STRING" id="1962155.B1813_16725"/>
<dbReference type="InterPro" id="IPR016163">
    <property type="entry name" value="Ald_DH_C"/>
</dbReference>
<dbReference type="GO" id="GO:0008911">
    <property type="term" value="F:lactaldehyde dehydrogenase (NAD+) activity"/>
    <property type="evidence" value="ECO:0007669"/>
    <property type="project" value="TreeGrafter"/>
</dbReference>
<dbReference type="Gene3D" id="3.40.605.10">
    <property type="entry name" value="Aldehyde Dehydrogenase, Chain A, domain 1"/>
    <property type="match status" value="1"/>
</dbReference>
<keyword evidence="2" id="KW-0560">Oxidoreductase</keyword>
<dbReference type="InterPro" id="IPR016161">
    <property type="entry name" value="Ald_DH/histidinol_DH"/>
</dbReference>
<dbReference type="Pfam" id="PF00171">
    <property type="entry name" value="Aldedh"/>
    <property type="match status" value="2"/>
</dbReference>
<comment type="similarity">
    <text evidence="1">Belongs to the aldehyde dehydrogenase family.</text>
</comment>
<protein>
    <submittedName>
        <fullName evidence="4">Aldehyde dehydrogenase</fullName>
    </submittedName>
</protein>
<organism evidence="4 5">
    <name type="scientific">Saccharomonospora piscinae</name>
    <dbReference type="NCBI Taxonomy" id="687388"/>
    <lineage>
        <taxon>Bacteria</taxon>
        <taxon>Bacillati</taxon>
        <taxon>Actinomycetota</taxon>
        <taxon>Actinomycetes</taxon>
        <taxon>Pseudonocardiales</taxon>
        <taxon>Pseudonocardiaceae</taxon>
        <taxon>Saccharomonospora</taxon>
    </lineage>
</organism>
<dbReference type="SUPFAM" id="SSF53720">
    <property type="entry name" value="ALDH-like"/>
    <property type="match status" value="1"/>
</dbReference>
<dbReference type="AlphaFoldDB" id="A0A1V9A2K7"/>